<reference evidence="7" key="1">
    <citation type="submission" date="2021-01" db="EMBL/GenBank/DDBJ databases">
        <authorList>
            <person name="Corre E."/>
            <person name="Pelletier E."/>
            <person name="Niang G."/>
            <person name="Scheremetjew M."/>
            <person name="Finn R."/>
            <person name="Kale V."/>
            <person name="Holt S."/>
            <person name="Cochrane G."/>
            <person name="Meng A."/>
            <person name="Brown T."/>
            <person name="Cohen L."/>
        </authorList>
    </citation>
    <scope>NUCLEOTIDE SEQUENCE</scope>
    <source>
        <strain evidence="7">S3</strain>
    </source>
</reference>
<evidence type="ECO:0000259" key="6">
    <source>
        <dbReference type="PROSITE" id="PS51767"/>
    </source>
</evidence>
<dbReference type="InterPro" id="IPR034164">
    <property type="entry name" value="Pepsin-like_dom"/>
</dbReference>
<keyword evidence="3" id="KW-0064">Aspartyl protease</keyword>
<sequence>MNGSTARQGTSLNIFGAKALVGKVNLGRNAYNKPLPAVDVYMQTAYDQTFFFGQTATKKCVGCTSSTKQGYRIDQSVMQMHDYYDDHSPKEFQYGNTTLIGEHQADMVCLKSDGQNCARPMHFFMATKAKTGDPVTKVDGAGVAGLAYKHRNSQNYLFTQQLKNSGAIKKSVFSITFRRDEPAKSKILFGGYNLGKYALPNRSIRWHSVVQGQSTWTLNMDQHGLETKYAYKWSSPSLGTYAQIDSSIEGIHVRESSKPTVERYIKETIGYDFNLYQIDYYASCTDYQWSFYPDLIISLNGHRYWVSKDAYWKRENNKCTLKLFTKKGYDKWVLGQAWLETQYTIFDYDNDRVGFVTSKNARPLGQHSAGYSVMYKQNNTASVEDI</sequence>
<dbReference type="Gene3D" id="2.60.40.1960">
    <property type="match status" value="1"/>
</dbReference>
<protein>
    <recommendedName>
        <fullName evidence="6">Peptidase A1 domain-containing protein</fullName>
    </recommendedName>
</protein>
<organism evidence="7">
    <name type="scientific">Strombidium inclinatum</name>
    <dbReference type="NCBI Taxonomy" id="197538"/>
    <lineage>
        <taxon>Eukaryota</taxon>
        <taxon>Sar</taxon>
        <taxon>Alveolata</taxon>
        <taxon>Ciliophora</taxon>
        <taxon>Intramacronucleata</taxon>
        <taxon>Spirotrichea</taxon>
        <taxon>Oligotrichia</taxon>
        <taxon>Strombidiidae</taxon>
        <taxon>Strombidium</taxon>
    </lineage>
</organism>
<dbReference type="EMBL" id="HBIH01027735">
    <property type="protein sequence ID" value="CAE0330498.1"/>
    <property type="molecule type" value="Transcribed_RNA"/>
</dbReference>
<dbReference type="Pfam" id="PF00026">
    <property type="entry name" value="Asp"/>
    <property type="match status" value="1"/>
</dbReference>
<feature type="domain" description="Peptidase A1" evidence="6">
    <location>
        <begin position="20"/>
        <end position="356"/>
    </location>
</feature>
<name>A0A7S3IR17_9SPIT</name>
<accession>A0A7S3IR17</accession>
<evidence type="ECO:0000256" key="1">
    <source>
        <dbReference type="ARBA" id="ARBA00007447"/>
    </source>
</evidence>
<evidence type="ECO:0000313" key="7">
    <source>
        <dbReference type="EMBL" id="CAE0330498.1"/>
    </source>
</evidence>
<dbReference type="InterPro" id="IPR033121">
    <property type="entry name" value="PEPTIDASE_A1"/>
</dbReference>
<evidence type="ECO:0000256" key="2">
    <source>
        <dbReference type="ARBA" id="ARBA00022670"/>
    </source>
</evidence>
<dbReference type="PANTHER" id="PTHR47966">
    <property type="entry name" value="BETA-SITE APP-CLEAVING ENZYME, ISOFORM A-RELATED"/>
    <property type="match status" value="1"/>
</dbReference>
<gene>
    <name evidence="7" type="ORF">SINC0208_LOCUS11130</name>
</gene>
<keyword evidence="5" id="KW-1015">Disulfide bond</keyword>
<evidence type="ECO:0000256" key="3">
    <source>
        <dbReference type="ARBA" id="ARBA00022750"/>
    </source>
</evidence>
<dbReference type="CDD" id="cd05471">
    <property type="entry name" value="pepsin_like"/>
    <property type="match status" value="1"/>
</dbReference>
<evidence type="ECO:0000256" key="5">
    <source>
        <dbReference type="PIRSR" id="PIRSR601461-2"/>
    </source>
</evidence>
<evidence type="ECO:0000256" key="4">
    <source>
        <dbReference type="ARBA" id="ARBA00022801"/>
    </source>
</evidence>
<keyword evidence="2" id="KW-0645">Protease</keyword>
<keyword evidence="4" id="KW-0378">Hydrolase</keyword>
<dbReference type="InterPro" id="IPR001461">
    <property type="entry name" value="Aspartic_peptidase_A1"/>
</dbReference>
<dbReference type="InterPro" id="IPR021109">
    <property type="entry name" value="Peptidase_aspartic_dom_sf"/>
</dbReference>
<comment type="similarity">
    <text evidence="1">Belongs to the peptidase A1 family.</text>
</comment>
<dbReference type="SUPFAM" id="SSF50630">
    <property type="entry name" value="Acid proteases"/>
    <property type="match status" value="1"/>
</dbReference>
<dbReference type="PANTHER" id="PTHR47966:SF51">
    <property type="entry name" value="BETA-SITE APP-CLEAVING ENZYME, ISOFORM A-RELATED"/>
    <property type="match status" value="1"/>
</dbReference>
<dbReference type="GO" id="GO:0004190">
    <property type="term" value="F:aspartic-type endopeptidase activity"/>
    <property type="evidence" value="ECO:0007669"/>
    <property type="project" value="UniProtKB-KW"/>
</dbReference>
<dbReference type="PROSITE" id="PS51767">
    <property type="entry name" value="PEPTIDASE_A1"/>
    <property type="match status" value="1"/>
</dbReference>
<dbReference type="Gene3D" id="2.40.70.10">
    <property type="entry name" value="Acid Proteases"/>
    <property type="match status" value="2"/>
</dbReference>
<dbReference type="GO" id="GO:0006508">
    <property type="term" value="P:proteolysis"/>
    <property type="evidence" value="ECO:0007669"/>
    <property type="project" value="UniProtKB-KW"/>
</dbReference>
<feature type="disulfide bond" evidence="5">
    <location>
        <begin position="284"/>
        <end position="319"/>
    </location>
</feature>
<proteinExistence type="inferred from homology"/>
<dbReference type="AlphaFoldDB" id="A0A7S3IR17"/>